<feature type="transmembrane region" description="Helical" evidence="6">
    <location>
        <begin position="201"/>
        <end position="223"/>
    </location>
</feature>
<gene>
    <name evidence="7" type="ORF">ACFYXI_13070</name>
</gene>
<evidence type="ECO:0000256" key="1">
    <source>
        <dbReference type="ARBA" id="ARBA00004651"/>
    </source>
</evidence>
<dbReference type="PANTHER" id="PTHR30250">
    <property type="entry name" value="PST FAMILY PREDICTED COLANIC ACID TRANSPORTER"/>
    <property type="match status" value="1"/>
</dbReference>
<feature type="transmembrane region" description="Helical" evidence="6">
    <location>
        <begin position="244"/>
        <end position="266"/>
    </location>
</feature>
<dbReference type="Pfam" id="PF01943">
    <property type="entry name" value="Polysacc_synt"/>
    <property type="match status" value="1"/>
</dbReference>
<comment type="caution">
    <text evidence="7">The sequence shown here is derived from an EMBL/GenBank/DDBJ whole genome shotgun (WGS) entry which is preliminary data.</text>
</comment>
<evidence type="ECO:0000313" key="8">
    <source>
        <dbReference type="Proteomes" id="UP001602013"/>
    </source>
</evidence>
<feature type="transmembrane region" description="Helical" evidence="6">
    <location>
        <begin position="637"/>
        <end position="656"/>
    </location>
</feature>
<feature type="transmembrane region" description="Helical" evidence="6">
    <location>
        <begin position="851"/>
        <end position="868"/>
    </location>
</feature>
<feature type="transmembrane region" description="Helical" evidence="6">
    <location>
        <begin position="744"/>
        <end position="761"/>
    </location>
</feature>
<keyword evidence="8" id="KW-1185">Reference proteome</keyword>
<dbReference type="InterPro" id="IPR002797">
    <property type="entry name" value="Polysacc_synth"/>
</dbReference>
<feature type="transmembrane region" description="Helical" evidence="6">
    <location>
        <begin position="388"/>
        <end position="408"/>
    </location>
</feature>
<feature type="transmembrane region" description="Helical" evidence="6">
    <location>
        <begin position="357"/>
        <end position="376"/>
    </location>
</feature>
<dbReference type="EMBL" id="JBIASD010000007">
    <property type="protein sequence ID" value="MFF3666520.1"/>
    <property type="molecule type" value="Genomic_DNA"/>
</dbReference>
<feature type="transmembrane region" description="Helical" evidence="6">
    <location>
        <begin position="286"/>
        <end position="309"/>
    </location>
</feature>
<name>A0ABW6SNG6_9ACTN</name>
<evidence type="ECO:0000256" key="2">
    <source>
        <dbReference type="ARBA" id="ARBA00022475"/>
    </source>
</evidence>
<feature type="transmembrane region" description="Helical" evidence="6">
    <location>
        <begin position="950"/>
        <end position="969"/>
    </location>
</feature>
<feature type="transmembrane region" description="Helical" evidence="6">
    <location>
        <begin position="790"/>
        <end position="811"/>
    </location>
</feature>
<keyword evidence="5 6" id="KW-0472">Membrane</keyword>
<dbReference type="PANTHER" id="PTHR30250:SF11">
    <property type="entry name" value="O-ANTIGEN TRANSPORTER-RELATED"/>
    <property type="match status" value="1"/>
</dbReference>
<keyword evidence="3 6" id="KW-0812">Transmembrane</keyword>
<feature type="transmembrane region" description="Helical" evidence="6">
    <location>
        <begin position="112"/>
        <end position="131"/>
    </location>
</feature>
<accession>A0ABW6SNG6</accession>
<feature type="transmembrane region" description="Helical" evidence="6">
    <location>
        <begin position="560"/>
        <end position="580"/>
    </location>
</feature>
<evidence type="ECO:0000256" key="3">
    <source>
        <dbReference type="ARBA" id="ARBA00022692"/>
    </source>
</evidence>
<dbReference type="InterPro" id="IPR050833">
    <property type="entry name" value="Poly_Biosynth_Transport"/>
</dbReference>
<feature type="transmembrane region" description="Helical" evidence="6">
    <location>
        <begin position="902"/>
        <end position="921"/>
    </location>
</feature>
<feature type="transmembrane region" description="Helical" evidence="6">
    <location>
        <begin position="492"/>
        <end position="512"/>
    </location>
</feature>
<feature type="transmembrane region" description="Helical" evidence="6">
    <location>
        <begin position="174"/>
        <end position="195"/>
    </location>
</feature>
<feature type="transmembrane region" description="Helical" evidence="6">
    <location>
        <begin position="143"/>
        <end position="162"/>
    </location>
</feature>
<feature type="transmembrane region" description="Helical" evidence="6">
    <location>
        <begin position="691"/>
        <end position="707"/>
    </location>
</feature>
<feature type="transmembrane region" description="Helical" evidence="6">
    <location>
        <begin position="532"/>
        <end position="553"/>
    </location>
</feature>
<keyword evidence="2" id="KW-1003">Cell membrane</keyword>
<evidence type="ECO:0000256" key="6">
    <source>
        <dbReference type="SAM" id="Phobius"/>
    </source>
</evidence>
<feature type="transmembrane region" description="Helical" evidence="6">
    <location>
        <begin position="39"/>
        <end position="60"/>
    </location>
</feature>
<feature type="transmembrane region" description="Helical" evidence="6">
    <location>
        <begin position="72"/>
        <end position="91"/>
    </location>
</feature>
<reference evidence="7 8" key="1">
    <citation type="submission" date="2024-10" db="EMBL/GenBank/DDBJ databases">
        <title>The Natural Products Discovery Center: Release of the First 8490 Sequenced Strains for Exploring Actinobacteria Biosynthetic Diversity.</title>
        <authorList>
            <person name="Kalkreuter E."/>
            <person name="Kautsar S.A."/>
            <person name="Yang D."/>
            <person name="Bader C.D."/>
            <person name="Teijaro C.N."/>
            <person name="Fluegel L."/>
            <person name="Davis C.M."/>
            <person name="Simpson J.R."/>
            <person name="Lauterbach L."/>
            <person name="Steele A.D."/>
            <person name="Gui C."/>
            <person name="Meng S."/>
            <person name="Li G."/>
            <person name="Viehrig K."/>
            <person name="Ye F."/>
            <person name="Su P."/>
            <person name="Kiefer A.F."/>
            <person name="Nichols A."/>
            <person name="Cepeda A.J."/>
            <person name="Yan W."/>
            <person name="Fan B."/>
            <person name="Jiang Y."/>
            <person name="Adhikari A."/>
            <person name="Zheng C.-J."/>
            <person name="Schuster L."/>
            <person name="Cowan T.M."/>
            <person name="Smanski M.J."/>
            <person name="Chevrette M.G."/>
            <person name="De Carvalho L.P.S."/>
            <person name="Shen B."/>
        </authorList>
    </citation>
    <scope>NUCLEOTIDE SEQUENCE [LARGE SCALE GENOMIC DNA]</scope>
    <source>
        <strain evidence="7 8">NPDC002173</strain>
    </source>
</reference>
<proteinExistence type="predicted"/>
<feature type="transmembrane region" description="Helical" evidence="6">
    <location>
        <begin position="321"/>
        <end position="345"/>
    </location>
</feature>
<organism evidence="7 8">
    <name type="scientific">Microtetraspora malaysiensis</name>
    <dbReference type="NCBI Taxonomy" id="161358"/>
    <lineage>
        <taxon>Bacteria</taxon>
        <taxon>Bacillati</taxon>
        <taxon>Actinomycetota</taxon>
        <taxon>Actinomycetes</taxon>
        <taxon>Streptosporangiales</taxon>
        <taxon>Streptosporangiaceae</taxon>
        <taxon>Microtetraspora</taxon>
    </lineage>
</organism>
<evidence type="ECO:0000313" key="7">
    <source>
        <dbReference type="EMBL" id="MFF3666520.1"/>
    </source>
</evidence>
<feature type="transmembrane region" description="Helical" evidence="6">
    <location>
        <begin position="1173"/>
        <end position="1193"/>
    </location>
</feature>
<evidence type="ECO:0000256" key="5">
    <source>
        <dbReference type="ARBA" id="ARBA00023136"/>
    </source>
</evidence>
<sequence>MTEILPRTTPDDVTREDQGRATRGARFTLGLRDPLLRNAYALMVSAVGSGGLGLIYWVLAARLYDTANGGRAMAAIGAMRLLAAITSFGFVGTLTRFIPDAGRATGRFIRSVYLVSLAAAGLATVVFLLTLDRWGDNYRDLAGLGPGTLFVGAVLVWVVFTLQDVALTGLRKATWVPFSTIGSSLVKIVLLVALARLLPAAGITVSWVVAVALSVVPVNLLMFRRLVPRHARDTADRTPPTLRAVGRFLAGDYLGSTFILAITYLLPVIVGVHVDATTYNYYYSTGMLGGILEMLAFTMASSLTVEAVFDSAGLAQHARRALARSLAVLAPAVLAVVVLAPYVMAVFGPGHAAHATALLRLIALAALPRAVIEIYLGVLRARSRARTLAVVQGAMCALAFGGAFLLLPRLGINGVGTALLVAQLAVALAIAPSLLRALIVPGHAPTGPVSRMMVSVATIPHRAGALVSSLGRAVPIRAGGPGPGWAERARRWVLPVLATEGFAIFVIALVAPRTSLTGVDADRMNGLGLISVLPPVALGGLALLIASFFVTLTQRRYRPVLLLLQLFAVTFCLHGASALVSGEPRFPTAWLHAGFVEFIARSGETLPGLDARFSWPGFFSLFAFVGSAMGMDDLRQFMNWYPVAANILYLVPLLLILRRMRADRRAKWLAAILFVTLQWIGQDYFSPQGTTYFMYLLFLAIIVTWFGREERAEPGRPPRTVFGRIARLLDAADPGEFASRPADGMTRIVLFAVLIVLGAAATASHQITPFMMTSAALGLVIVRRCSLSTLPWLVGGLAVAWVSYLATPYWAGHLGDMFGAFGSLVNNLTTNTTGRIAASTGDPVHALVLKVRLGFAVALALLAGIGLLRRLRRRVIDRVALVLTVLPVSAMAMQSYGGEMGLRVYFFMLPGACLLAAYAFFPSSPDSVRLREVRQTRPARSALVRLRARLPMALAFVTVLSLAGGFYIAKYGNEQFERVTSGEAAALDYIYAHDKPSARVLMLTPTEEKPGTVTGDTAYSVIPWREKHVERIEWLGVSPPVDPTDVAPIVAALRETGPGTFLLAARSQETMMEVTDPLGDGFPRDWGVRMRGAMAASPDLVTLYANRDAAVYALRRPPAGSVPPAPDLTVTPPGGTPWTPVGVAAVVLYTGTLISAETMRLTGSPRTRTRRRLIQAAAVLAVIALAVVVERFLTLGL</sequence>
<protein>
    <submittedName>
        <fullName evidence="7">Lipopolysaccharide biosynthesis protein</fullName>
    </submittedName>
</protein>
<evidence type="ECO:0000256" key="4">
    <source>
        <dbReference type="ARBA" id="ARBA00022989"/>
    </source>
</evidence>
<keyword evidence="4 6" id="KW-1133">Transmembrane helix</keyword>
<dbReference type="Proteomes" id="UP001602013">
    <property type="component" value="Unassembled WGS sequence"/>
</dbReference>
<dbReference type="RefSeq" id="WP_387411076.1">
    <property type="nucleotide sequence ID" value="NZ_JBIASD010000007.1"/>
</dbReference>
<comment type="subcellular location">
    <subcellularLocation>
        <location evidence="1">Cell membrane</location>
        <topology evidence="1">Multi-pass membrane protein</topology>
    </subcellularLocation>
</comment>
<feature type="transmembrane region" description="Helical" evidence="6">
    <location>
        <begin position="414"/>
        <end position="435"/>
    </location>
</feature>